<evidence type="ECO:0000313" key="9">
    <source>
        <dbReference type="Proteomes" id="UP001279734"/>
    </source>
</evidence>
<evidence type="ECO:0000256" key="4">
    <source>
        <dbReference type="ARBA" id="ARBA00022824"/>
    </source>
</evidence>
<dbReference type="EMBL" id="BSYO01000002">
    <property type="protein sequence ID" value="GMH00151.1"/>
    <property type="molecule type" value="Genomic_DNA"/>
</dbReference>
<feature type="transmembrane region" description="Helical" evidence="7">
    <location>
        <begin position="85"/>
        <end position="104"/>
    </location>
</feature>
<organism evidence="8 9">
    <name type="scientific">Nepenthes gracilis</name>
    <name type="common">Slender pitcher plant</name>
    <dbReference type="NCBI Taxonomy" id="150966"/>
    <lineage>
        <taxon>Eukaryota</taxon>
        <taxon>Viridiplantae</taxon>
        <taxon>Streptophyta</taxon>
        <taxon>Embryophyta</taxon>
        <taxon>Tracheophyta</taxon>
        <taxon>Spermatophyta</taxon>
        <taxon>Magnoliopsida</taxon>
        <taxon>eudicotyledons</taxon>
        <taxon>Gunneridae</taxon>
        <taxon>Pentapetalae</taxon>
        <taxon>Caryophyllales</taxon>
        <taxon>Nepenthaceae</taxon>
        <taxon>Nepenthes</taxon>
    </lineage>
</organism>
<dbReference type="PANTHER" id="PTHR38354">
    <property type="entry name" value="SIGNAL PEPTIDASE COMPLEX-LIKE PROTEIN DTM1"/>
    <property type="match status" value="1"/>
</dbReference>
<feature type="transmembrane region" description="Helical" evidence="7">
    <location>
        <begin position="32"/>
        <end position="50"/>
    </location>
</feature>
<evidence type="ECO:0000256" key="3">
    <source>
        <dbReference type="ARBA" id="ARBA00022692"/>
    </source>
</evidence>
<dbReference type="AlphaFoldDB" id="A0AAD3P629"/>
<keyword evidence="6 7" id="KW-0472">Membrane</keyword>
<comment type="subcellular location">
    <subcellularLocation>
        <location evidence="1">Endoplasmic reticulum membrane</location>
        <topology evidence="1">Multi-pass membrane protein</topology>
    </subcellularLocation>
</comment>
<evidence type="ECO:0000313" key="8">
    <source>
        <dbReference type="EMBL" id="GMH00151.1"/>
    </source>
</evidence>
<evidence type="ECO:0000256" key="1">
    <source>
        <dbReference type="ARBA" id="ARBA00004477"/>
    </source>
</evidence>
<gene>
    <name evidence="8" type="ORF">Nepgr_001990</name>
</gene>
<evidence type="ECO:0000256" key="6">
    <source>
        <dbReference type="ARBA" id="ARBA00023136"/>
    </source>
</evidence>
<dbReference type="GO" id="GO:0005787">
    <property type="term" value="C:signal peptidase complex"/>
    <property type="evidence" value="ECO:0007669"/>
    <property type="project" value="InterPro"/>
</dbReference>
<comment type="similarity">
    <text evidence="2">Belongs to the SPCS1 family.</text>
</comment>
<sequence length="109" mass="12423">MANESALRSCLVWLAVVMAAVGVCTHSFMKVVVTYFVGMLGIAGVLLPDWDYFDRDVSSWCTSITVDDIGPNDVQRPGSHRFRFYPIRTVIYATIYGFGLYKWWSYITH</sequence>
<protein>
    <recommendedName>
        <fullName evidence="10">Signal peptidase complex-like protein DTM1</fullName>
    </recommendedName>
</protein>
<evidence type="ECO:0000256" key="7">
    <source>
        <dbReference type="SAM" id="Phobius"/>
    </source>
</evidence>
<dbReference type="GO" id="GO:0048658">
    <property type="term" value="P:anther wall tapetum development"/>
    <property type="evidence" value="ECO:0007669"/>
    <property type="project" value="InterPro"/>
</dbReference>
<evidence type="ECO:0000256" key="5">
    <source>
        <dbReference type="ARBA" id="ARBA00022989"/>
    </source>
</evidence>
<accession>A0AAD3P629</accession>
<dbReference type="InterPro" id="IPR009542">
    <property type="entry name" value="Spc1/SPCS1"/>
</dbReference>
<keyword evidence="9" id="KW-1185">Reference proteome</keyword>
<name>A0AAD3P629_NEPGR</name>
<keyword evidence="4" id="KW-0256">Endoplasmic reticulum</keyword>
<comment type="caution">
    <text evidence="8">The sequence shown here is derived from an EMBL/GenBank/DDBJ whole genome shotgun (WGS) entry which is preliminary data.</text>
</comment>
<feature type="transmembrane region" description="Helical" evidence="7">
    <location>
        <begin position="6"/>
        <end position="25"/>
    </location>
</feature>
<dbReference type="GO" id="GO:0006465">
    <property type="term" value="P:signal peptide processing"/>
    <property type="evidence" value="ECO:0007669"/>
    <property type="project" value="InterPro"/>
</dbReference>
<dbReference type="Pfam" id="PF06645">
    <property type="entry name" value="SPC12"/>
    <property type="match status" value="1"/>
</dbReference>
<dbReference type="Proteomes" id="UP001279734">
    <property type="component" value="Unassembled WGS sequence"/>
</dbReference>
<dbReference type="PANTHER" id="PTHR38354:SF2">
    <property type="entry name" value="SIGNAL PEPTIDASE COMPLEX-LIKE PROTEIN DTM1"/>
    <property type="match status" value="1"/>
</dbReference>
<keyword evidence="3 7" id="KW-0812">Transmembrane</keyword>
<evidence type="ECO:0008006" key="10">
    <source>
        <dbReference type="Google" id="ProtNLM"/>
    </source>
</evidence>
<keyword evidence="5 7" id="KW-1133">Transmembrane helix</keyword>
<evidence type="ECO:0000256" key="2">
    <source>
        <dbReference type="ARBA" id="ARBA00005245"/>
    </source>
</evidence>
<proteinExistence type="inferred from homology"/>
<dbReference type="InterPro" id="IPR039955">
    <property type="entry name" value="DTM1"/>
</dbReference>
<reference evidence="8" key="1">
    <citation type="submission" date="2023-05" db="EMBL/GenBank/DDBJ databases">
        <title>Nepenthes gracilis genome sequencing.</title>
        <authorList>
            <person name="Fukushima K."/>
        </authorList>
    </citation>
    <scope>NUCLEOTIDE SEQUENCE</scope>
    <source>
        <strain evidence="8">SING2019-196</strain>
    </source>
</reference>